<dbReference type="CDD" id="cd00093">
    <property type="entry name" value="HTH_XRE"/>
    <property type="match status" value="1"/>
</dbReference>
<dbReference type="PROSITE" id="PS50943">
    <property type="entry name" value="HTH_CROC1"/>
    <property type="match status" value="1"/>
</dbReference>
<name>A0ABT2S249_9FIRM</name>
<gene>
    <name evidence="2" type="ORF">OCV63_16740</name>
</gene>
<accession>A0ABT2S249</accession>
<sequence length="110" mass="12833">MYNENFCIRRIKELMKRNGYNTYHLSKQSGVSLSTLSSMFEKNTEPRVETIEKICAACNITVSQFFDRSSADLTANQRQLFTSFNSLNPEHQRMVLSFSSFLEHEEEHGR</sequence>
<comment type="caution">
    <text evidence="2">The sequence shown here is derived from an EMBL/GenBank/DDBJ whole genome shotgun (WGS) entry which is preliminary data.</text>
</comment>
<reference evidence="2 3" key="1">
    <citation type="journal article" date="2021" name="ISME Commun">
        <title>Automated analysis of genomic sequences facilitates high-throughput and comprehensive description of bacteria.</title>
        <authorList>
            <person name="Hitch T.C.A."/>
        </authorList>
    </citation>
    <scope>NUCLEOTIDE SEQUENCE [LARGE SCALE GENOMIC DNA]</scope>
    <source>
        <strain evidence="2 3">Sanger_04</strain>
    </source>
</reference>
<evidence type="ECO:0000313" key="2">
    <source>
        <dbReference type="EMBL" id="MCU6698512.1"/>
    </source>
</evidence>
<dbReference type="EMBL" id="JAOQKC010000036">
    <property type="protein sequence ID" value="MCU6698512.1"/>
    <property type="molecule type" value="Genomic_DNA"/>
</dbReference>
<protein>
    <submittedName>
        <fullName evidence="2">Helix-turn-helix transcriptional regulator</fullName>
    </submittedName>
</protein>
<dbReference type="InterPro" id="IPR010982">
    <property type="entry name" value="Lambda_DNA-bd_dom_sf"/>
</dbReference>
<dbReference type="SUPFAM" id="SSF47413">
    <property type="entry name" value="lambda repressor-like DNA-binding domains"/>
    <property type="match status" value="1"/>
</dbReference>
<keyword evidence="3" id="KW-1185">Reference proteome</keyword>
<evidence type="ECO:0000313" key="3">
    <source>
        <dbReference type="Proteomes" id="UP001652461"/>
    </source>
</evidence>
<dbReference type="Gene3D" id="1.10.260.40">
    <property type="entry name" value="lambda repressor-like DNA-binding domains"/>
    <property type="match status" value="1"/>
</dbReference>
<evidence type="ECO:0000259" key="1">
    <source>
        <dbReference type="PROSITE" id="PS50943"/>
    </source>
</evidence>
<feature type="domain" description="HTH cro/C1-type" evidence="1">
    <location>
        <begin position="11"/>
        <end position="65"/>
    </location>
</feature>
<proteinExistence type="predicted"/>
<dbReference type="Proteomes" id="UP001652461">
    <property type="component" value="Unassembled WGS sequence"/>
</dbReference>
<dbReference type="InterPro" id="IPR001387">
    <property type="entry name" value="Cro/C1-type_HTH"/>
</dbReference>
<organism evidence="2 3">
    <name type="scientific">Laedolimicola ammoniilytica</name>
    <dbReference type="NCBI Taxonomy" id="2981771"/>
    <lineage>
        <taxon>Bacteria</taxon>
        <taxon>Bacillati</taxon>
        <taxon>Bacillota</taxon>
        <taxon>Clostridia</taxon>
        <taxon>Lachnospirales</taxon>
        <taxon>Lachnospiraceae</taxon>
        <taxon>Laedolimicola</taxon>
    </lineage>
</organism>
<dbReference type="SMART" id="SM00530">
    <property type="entry name" value="HTH_XRE"/>
    <property type="match status" value="1"/>
</dbReference>
<dbReference type="RefSeq" id="WP_158365355.1">
    <property type="nucleotide sequence ID" value="NZ_JAOQKC010000036.1"/>
</dbReference>
<dbReference type="Pfam" id="PF13443">
    <property type="entry name" value="HTH_26"/>
    <property type="match status" value="1"/>
</dbReference>